<feature type="transmembrane region" description="Helical" evidence="1">
    <location>
        <begin position="164"/>
        <end position="182"/>
    </location>
</feature>
<feature type="transmembrane region" description="Helical" evidence="1">
    <location>
        <begin position="111"/>
        <end position="128"/>
    </location>
</feature>
<sequence>MMKKILILTMNDLKNIIREPMLIFILVGPLLLSFGMHWFLPAVSAYAAPYFDLSRYYSLIVAFILLMTSMLMGMITGFLLLDERDDQVYMTLIVTPLGTEGYMMYRIAFPVIISFLYALITLPLVGLMKISFAPLLPIAIMSGLEAPIIALFLAGFAANKVEGLALSKGLGLFMIPPIAAYFIQSNWRLLAGVSPFYWPVHAFLAIGNSSGTYWIHILVGIFVHGWLLYGLVHLFKKRMR</sequence>
<reference evidence="2 3" key="1">
    <citation type="submission" date="2020-08" db="EMBL/GenBank/DDBJ databases">
        <title>Genomic Encyclopedia of Type Strains, Phase IV (KMG-IV): sequencing the most valuable type-strain genomes for metagenomic binning, comparative biology and taxonomic classification.</title>
        <authorList>
            <person name="Goeker M."/>
        </authorList>
    </citation>
    <scope>NUCLEOTIDE SEQUENCE [LARGE SCALE GENOMIC DNA]</scope>
    <source>
        <strain evidence="2 3">DSM 103526</strain>
    </source>
</reference>
<keyword evidence="1" id="KW-0812">Transmembrane</keyword>
<feature type="transmembrane region" description="Helical" evidence="1">
    <location>
        <begin position="60"/>
        <end position="81"/>
    </location>
</feature>
<keyword evidence="1" id="KW-0472">Membrane</keyword>
<dbReference type="RefSeq" id="WP_184311881.1">
    <property type="nucleotide sequence ID" value="NZ_JACHEN010000023.1"/>
</dbReference>
<protein>
    <submittedName>
        <fullName evidence="2">Fluoroquinolone transport system permease protein</fullName>
    </submittedName>
</protein>
<organism evidence="2 3">
    <name type="scientific">Anaerosolibacter carboniphilus</name>
    <dbReference type="NCBI Taxonomy" id="1417629"/>
    <lineage>
        <taxon>Bacteria</taxon>
        <taxon>Bacillati</taxon>
        <taxon>Bacillota</taxon>
        <taxon>Clostridia</taxon>
        <taxon>Peptostreptococcales</taxon>
        <taxon>Thermotaleaceae</taxon>
        <taxon>Anaerosolibacter</taxon>
    </lineage>
</organism>
<keyword evidence="1" id="KW-1133">Transmembrane helix</keyword>
<feature type="transmembrane region" description="Helical" evidence="1">
    <location>
        <begin position="135"/>
        <end position="158"/>
    </location>
</feature>
<comment type="caution">
    <text evidence="2">The sequence shown here is derived from an EMBL/GenBank/DDBJ whole genome shotgun (WGS) entry which is preliminary data.</text>
</comment>
<accession>A0A841KZI3</accession>
<dbReference type="Proteomes" id="UP000579281">
    <property type="component" value="Unassembled WGS sequence"/>
</dbReference>
<keyword evidence="3" id="KW-1185">Reference proteome</keyword>
<evidence type="ECO:0000313" key="2">
    <source>
        <dbReference type="EMBL" id="MBB6217380.1"/>
    </source>
</evidence>
<proteinExistence type="predicted"/>
<feature type="transmembrane region" description="Helical" evidence="1">
    <location>
        <begin position="213"/>
        <end position="235"/>
    </location>
</feature>
<feature type="transmembrane region" description="Helical" evidence="1">
    <location>
        <begin position="21"/>
        <end position="40"/>
    </location>
</feature>
<name>A0A841KZI3_9FIRM</name>
<evidence type="ECO:0000256" key="1">
    <source>
        <dbReference type="SAM" id="Phobius"/>
    </source>
</evidence>
<dbReference type="AlphaFoldDB" id="A0A841KZI3"/>
<gene>
    <name evidence="2" type="ORF">HNQ80_003499</name>
</gene>
<evidence type="ECO:0000313" key="3">
    <source>
        <dbReference type="Proteomes" id="UP000579281"/>
    </source>
</evidence>
<dbReference type="EMBL" id="JACHEN010000023">
    <property type="protein sequence ID" value="MBB6217380.1"/>
    <property type="molecule type" value="Genomic_DNA"/>
</dbReference>